<evidence type="ECO:0000313" key="3">
    <source>
        <dbReference type="EMBL" id="MFC1405856.1"/>
    </source>
</evidence>
<sequence>MTTVPKRRAEYRIDDLARAAGTTVRNVRAYQDRGLLPPADRRGRANVYQHEHLERLRLIAQLLDRGHTLAGIKELLDAWESGRGLGGVLGLVAEVTAPWTDEAAERISREALVASFHGVEDQQAIADAVRLGVLEPEPPLVDPAEADRFLVPSPGLLAVAVELHELGVPLPAIVAHLEELRGDIDHLARRFVEFSAVHVFVRYAGHQLGDAEAAEAIGTVRRLRPLAQSVVDAELARAMRVEATRLLDAAVSGPLREMVQHELGGSTDRGGQGGGVPDTDG</sequence>
<gene>
    <name evidence="3" type="ORF">ACEZDJ_31655</name>
</gene>
<dbReference type="Pfam" id="PF13411">
    <property type="entry name" value="MerR_1"/>
    <property type="match status" value="1"/>
</dbReference>
<dbReference type="RefSeq" id="WP_051725929.1">
    <property type="nucleotide sequence ID" value="NZ_JBHEZZ010000024.1"/>
</dbReference>
<accession>A0ABV6UWK1</accession>
<dbReference type="SMART" id="SM00422">
    <property type="entry name" value="HTH_MERR"/>
    <property type="match status" value="1"/>
</dbReference>
<dbReference type="Proteomes" id="UP001592528">
    <property type="component" value="Unassembled WGS sequence"/>
</dbReference>
<keyword evidence="1" id="KW-0238">DNA-binding</keyword>
<dbReference type="PANTHER" id="PTHR30204:SF93">
    <property type="entry name" value="HTH MERR-TYPE DOMAIN-CONTAINING PROTEIN"/>
    <property type="match status" value="1"/>
</dbReference>
<protein>
    <submittedName>
        <fullName evidence="3">MerR family transcriptional regulator</fullName>
    </submittedName>
</protein>
<dbReference type="SUPFAM" id="SSF46955">
    <property type="entry name" value="Putative DNA-binding domain"/>
    <property type="match status" value="1"/>
</dbReference>
<name>A0ABV6UWK1_9ACTN</name>
<keyword evidence="4" id="KW-1185">Reference proteome</keyword>
<dbReference type="InterPro" id="IPR047057">
    <property type="entry name" value="MerR_fam"/>
</dbReference>
<feature type="domain" description="HTH merR-type" evidence="2">
    <location>
        <begin position="10"/>
        <end position="78"/>
    </location>
</feature>
<dbReference type="PROSITE" id="PS50937">
    <property type="entry name" value="HTH_MERR_2"/>
    <property type="match status" value="1"/>
</dbReference>
<dbReference type="InterPro" id="IPR009061">
    <property type="entry name" value="DNA-bd_dom_put_sf"/>
</dbReference>
<dbReference type="PANTHER" id="PTHR30204">
    <property type="entry name" value="REDOX-CYCLING DRUG-SENSING TRANSCRIPTIONAL ACTIVATOR SOXR"/>
    <property type="match status" value="1"/>
</dbReference>
<dbReference type="Gene3D" id="1.10.1660.10">
    <property type="match status" value="1"/>
</dbReference>
<comment type="caution">
    <text evidence="3">The sequence shown here is derived from an EMBL/GenBank/DDBJ whole genome shotgun (WGS) entry which is preliminary data.</text>
</comment>
<proteinExistence type="predicted"/>
<reference evidence="3 4" key="1">
    <citation type="submission" date="2024-09" db="EMBL/GenBank/DDBJ databases">
        <authorList>
            <person name="Lee S.D."/>
        </authorList>
    </citation>
    <scope>NUCLEOTIDE SEQUENCE [LARGE SCALE GENOMIC DNA]</scope>
    <source>
        <strain evidence="3 4">N1-5</strain>
    </source>
</reference>
<dbReference type="InterPro" id="IPR000551">
    <property type="entry name" value="MerR-type_HTH_dom"/>
</dbReference>
<organism evidence="3 4">
    <name type="scientific">Streptacidiphilus cavernicola</name>
    <dbReference type="NCBI Taxonomy" id="3342716"/>
    <lineage>
        <taxon>Bacteria</taxon>
        <taxon>Bacillati</taxon>
        <taxon>Actinomycetota</taxon>
        <taxon>Actinomycetes</taxon>
        <taxon>Kitasatosporales</taxon>
        <taxon>Streptomycetaceae</taxon>
        <taxon>Streptacidiphilus</taxon>
    </lineage>
</organism>
<dbReference type="PRINTS" id="PR00040">
    <property type="entry name" value="HTHMERR"/>
</dbReference>
<evidence type="ECO:0000313" key="4">
    <source>
        <dbReference type="Proteomes" id="UP001592528"/>
    </source>
</evidence>
<evidence type="ECO:0000259" key="2">
    <source>
        <dbReference type="PROSITE" id="PS50937"/>
    </source>
</evidence>
<evidence type="ECO:0000256" key="1">
    <source>
        <dbReference type="ARBA" id="ARBA00023125"/>
    </source>
</evidence>
<dbReference type="EMBL" id="JBHEZZ010000024">
    <property type="protein sequence ID" value="MFC1405856.1"/>
    <property type="molecule type" value="Genomic_DNA"/>
</dbReference>